<accession>A0A1I1WFD9</accession>
<reference evidence="1 2" key="1">
    <citation type="submission" date="2016-10" db="EMBL/GenBank/DDBJ databases">
        <authorList>
            <person name="de Groot N.N."/>
        </authorList>
    </citation>
    <scope>NUCLEOTIDE SEQUENCE [LARGE SCALE GENOMIC DNA]</scope>
    <source>
        <strain evidence="1 2">DSM 19012</strain>
    </source>
</reference>
<dbReference type="RefSeq" id="WP_010528207.1">
    <property type="nucleotide sequence ID" value="NZ_AFSL01000074.1"/>
</dbReference>
<protein>
    <submittedName>
        <fullName evidence="1">Uncharacterized protein</fullName>
    </submittedName>
</protein>
<gene>
    <name evidence="1" type="ORF">SAMN05444380_10480</name>
</gene>
<evidence type="ECO:0000313" key="2">
    <source>
        <dbReference type="Proteomes" id="UP000181976"/>
    </source>
</evidence>
<evidence type="ECO:0000313" key="1">
    <source>
        <dbReference type="EMBL" id="SFD93894.1"/>
    </source>
</evidence>
<dbReference type="EMBL" id="FONA01000004">
    <property type="protein sequence ID" value="SFD93894.1"/>
    <property type="molecule type" value="Genomic_DNA"/>
</dbReference>
<dbReference type="InParanoid" id="A0A1I1WFD9"/>
<organism evidence="1 2">
    <name type="scientific">Thermophagus xiamenensis</name>
    <dbReference type="NCBI Taxonomy" id="385682"/>
    <lineage>
        <taxon>Bacteria</taxon>
        <taxon>Pseudomonadati</taxon>
        <taxon>Bacteroidota</taxon>
        <taxon>Bacteroidia</taxon>
        <taxon>Marinilabiliales</taxon>
        <taxon>Marinilabiliaceae</taxon>
        <taxon>Thermophagus</taxon>
    </lineage>
</organism>
<sequence>MVDKPIVDEEDDFWMIAEGLKFTSMGPVYFDLYVTKFDNAGNVKWTSRIKKFTMILPEQYFIGSYKAHPLNGKLNLTYMDGSSDERDFVITTISPENDVHQEVFGNLKDYKTLLKVNSMGTFGNNSFFVYERGGI</sequence>
<name>A0A1I1WFD9_9BACT</name>
<proteinExistence type="predicted"/>
<dbReference type="Proteomes" id="UP000181976">
    <property type="component" value="Unassembled WGS sequence"/>
</dbReference>
<keyword evidence="2" id="KW-1185">Reference proteome</keyword>
<dbReference type="AlphaFoldDB" id="A0A1I1WFD9"/>